<dbReference type="InterPro" id="IPR029063">
    <property type="entry name" value="SAM-dependent_MTases_sf"/>
</dbReference>
<dbReference type="OrthoDB" id="417125at2759"/>
<evidence type="ECO:0000313" key="3">
    <source>
        <dbReference type="Proteomes" id="UP000800235"/>
    </source>
</evidence>
<keyword evidence="3" id="KW-1185">Reference proteome</keyword>
<dbReference type="Pfam" id="PF01728">
    <property type="entry name" value="FtsJ"/>
    <property type="match status" value="1"/>
</dbReference>
<name>A0A9P4U0D1_9PEZI</name>
<dbReference type="SUPFAM" id="SSF53335">
    <property type="entry name" value="S-adenosyl-L-methionine-dependent methyltransferases"/>
    <property type="match status" value="1"/>
</dbReference>
<reference evidence="2" key="1">
    <citation type="journal article" date="2020" name="Stud. Mycol.">
        <title>101 Dothideomycetes genomes: a test case for predicting lifestyles and emergence of pathogens.</title>
        <authorList>
            <person name="Haridas S."/>
            <person name="Albert R."/>
            <person name="Binder M."/>
            <person name="Bloem J."/>
            <person name="Labutti K."/>
            <person name="Salamov A."/>
            <person name="Andreopoulos B."/>
            <person name="Baker S."/>
            <person name="Barry K."/>
            <person name="Bills G."/>
            <person name="Bluhm B."/>
            <person name="Cannon C."/>
            <person name="Castanera R."/>
            <person name="Culley D."/>
            <person name="Daum C."/>
            <person name="Ezra D."/>
            <person name="Gonzalez J."/>
            <person name="Henrissat B."/>
            <person name="Kuo A."/>
            <person name="Liang C."/>
            <person name="Lipzen A."/>
            <person name="Lutzoni F."/>
            <person name="Magnuson J."/>
            <person name="Mondo S."/>
            <person name="Nolan M."/>
            <person name="Ohm R."/>
            <person name="Pangilinan J."/>
            <person name="Park H.-J."/>
            <person name="Ramirez L."/>
            <person name="Alfaro M."/>
            <person name="Sun H."/>
            <person name="Tritt A."/>
            <person name="Yoshinaga Y."/>
            <person name="Zwiers L.-H."/>
            <person name="Turgeon B."/>
            <person name="Goodwin S."/>
            <person name="Spatafora J."/>
            <person name="Crous P."/>
            <person name="Grigoriev I."/>
        </authorList>
    </citation>
    <scope>NUCLEOTIDE SEQUENCE</scope>
    <source>
        <strain evidence="2">CBS 130266</strain>
    </source>
</reference>
<comment type="caution">
    <text evidence="2">The sequence shown here is derived from an EMBL/GenBank/DDBJ whole genome shotgun (WGS) entry which is preliminary data.</text>
</comment>
<dbReference type="EMBL" id="MU007025">
    <property type="protein sequence ID" value="KAF2432650.1"/>
    <property type="molecule type" value="Genomic_DNA"/>
</dbReference>
<feature type="non-terminal residue" evidence="2">
    <location>
        <position position="1"/>
    </location>
</feature>
<organism evidence="2 3">
    <name type="scientific">Tothia fuscella</name>
    <dbReference type="NCBI Taxonomy" id="1048955"/>
    <lineage>
        <taxon>Eukaryota</taxon>
        <taxon>Fungi</taxon>
        <taxon>Dikarya</taxon>
        <taxon>Ascomycota</taxon>
        <taxon>Pezizomycotina</taxon>
        <taxon>Dothideomycetes</taxon>
        <taxon>Pleosporomycetidae</taxon>
        <taxon>Venturiales</taxon>
        <taxon>Cylindrosympodiaceae</taxon>
        <taxon>Tothia</taxon>
    </lineage>
</organism>
<dbReference type="GO" id="GO:0008168">
    <property type="term" value="F:methyltransferase activity"/>
    <property type="evidence" value="ECO:0007669"/>
    <property type="project" value="InterPro"/>
</dbReference>
<evidence type="ECO:0000259" key="1">
    <source>
        <dbReference type="Pfam" id="PF01728"/>
    </source>
</evidence>
<accession>A0A9P4U0D1</accession>
<proteinExistence type="predicted"/>
<feature type="domain" description="Ribosomal RNA methyltransferase FtsJ" evidence="1">
    <location>
        <begin position="25"/>
        <end position="142"/>
    </location>
</feature>
<feature type="non-terminal residue" evidence="2">
    <location>
        <position position="167"/>
    </location>
</feature>
<protein>
    <recommendedName>
        <fullName evidence="1">Ribosomal RNA methyltransferase FtsJ domain-containing protein</fullName>
    </recommendedName>
</protein>
<dbReference type="InterPro" id="IPR002877">
    <property type="entry name" value="RNA_MeTrfase_FtsJ_dom"/>
</dbReference>
<evidence type="ECO:0000313" key="2">
    <source>
        <dbReference type="EMBL" id="KAF2432650.1"/>
    </source>
</evidence>
<dbReference type="GO" id="GO:0032259">
    <property type="term" value="P:methylation"/>
    <property type="evidence" value="ECO:0007669"/>
    <property type="project" value="InterPro"/>
</dbReference>
<dbReference type="AlphaFoldDB" id="A0A9P4U0D1"/>
<dbReference type="Gene3D" id="3.40.50.150">
    <property type="entry name" value="Vaccinia Virus protein VP39"/>
    <property type="match status" value="1"/>
</dbReference>
<dbReference type="Proteomes" id="UP000800235">
    <property type="component" value="Unassembled WGS sequence"/>
</dbReference>
<gene>
    <name evidence="2" type="ORF">EJ08DRAFT_573846</name>
</gene>
<sequence length="167" mass="19104">VKLCLADITLLHDEFGAAKEQIPLSHGDIDNFKEGRAFTDHRFDLVVADGHVLDEQNHPQYHYRPKDIKYYQLTAAKLVIGLNRIKSGGTFVLVRMAHESNAWETFKLITAFQEFCEEGGVKIFKPTKAHKRNSSFYVVAKGVQPGHPAARALVEHWTRIWRWSTFA</sequence>